<dbReference type="Proteomes" id="UP000078396">
    <property type="component" value="Unassembled WGS sequence"/>
</dbReference>
<reference evidence="3 4" key="1">
    <citation type="submission" date="2016-04" db="EMBL/GenBank/DDBJ databases">
        <title>Draft Genome Sequences of Staphylococcus capitis Strain H36, S. capitis Strain H65, S. cohnii Strain H62, S. hominis Strain H69, Mycobacterium iranicum Strain H39, Plantibacter sp. Strain H53, Pseudomonas oryzihabitans Strain H72, and Microbacterium sp. Strain H83, isolated from residential settings.</title>
        <authorList>
            <person name="Lymperopoulou D."/>
            <person name="Adams R.I."/>
            <person name="Lindow S."/>
            <person name="Coil D.A."/>
            <person name="Jospin G."/>
            <person name="Eisen J.A."/>
        </authorList>
    </citation>
    <scope>NUCLEOTIDE SEQUENCE [LARGE SCALE GENOMIC DNA]</scope>
    <source>
        <strain evidence="3 4">H39</strain>
    </source>
</reference>
<evidence type="ECO:0000259" key="1">
    <source>
        <dbReference type="Pfam" id="PF24029"/>
    </source>
</evidence>
<evidence type="ECO:0000313" key="3">
    <source>
        <dbReference type="EMBL" id="OAN26771.1"/>
    </source>
</evidence>
<name>A0A178LBG3_MYCIR</name>
<evidence type="ECO:0000313" key="4">
    <source>
        <dbReference type="Proteomes" id="UP000078396"/>
    </source>
</evidence>
<organism evidence="3 4">
    <name type="scientific">Mycolicibacterium iranicum</name>
    <name type="common">Mycobacterium iranicum</name>
    <dbReference type="NCBI Taxonomy" id="912594"/>
    <lineage>
        <taxon>Bacteria</taxon>
        <taxon>Bacillati</taxon>
        <taxon>Actinomycetota</taxon>
        <taxon>Actinomycetes</taxon>
        <taxon>Mycobacteriales</taxon>
        <taxon>Mycobacteriaceae</taxon>
        <taxon>Mycolicibacterium</taxon>
    </lineage>
</organism>
<evidence type="ECO:0000259" key="2">
    <source>
        <dbReference type="Pfam" id="PF24030"/>
    </source>
</evidence>
<dbReference type="InterPro" id="IPR055764">
    <property type="entry name" value="DUF7340"/>
</dbReference>
<accession>A0A178LBG3</accession>
<sequence>MPYRLTAAIQDLQGAVHRMVEPTDSYINNTFIRIPGLYAQLRTALAGQQGSRNGGHARSLPTVWVDAVEQLDNIDFMLDVWTRSRGHTVDQLRALAAQHWTPADVHKIRRFADIINAWADGLVKLLNHEHVRYLSAPCPVCGMDIVQKQDSAGEYVRVPALAISVDTGCTCQNELCGYYWAPNRFIDLCKQLGMPLPAGVLE</sequence>
<dbReference type="Pfam" id="PF24029">
    <property type="entry name" value="DUF7340"/>
    <property type="match status" value="1"/>
</dbReference>
<gene>
    <name evidence="3" type="ORF">A4X20_30430</name>
</gene>
<feature type="domain" description="DUF7340" evidence="1">
    <location>
        <begin position="132"/>
        <end position="194"/>
    </location>
</feature>
<dbReference type="Pfam" id="PF24030">
    <property type="entry name" value="DUF7341"/>
    <property type="match status" value="1"/>
</dbReference>
<dbReference type="AlphaFoldDB" id="A0A178LBG3"/>
<protein>
    <submittedName>
        <fullName evidence="3">Uncharacterized protein</fullName>
    </submittedName>
</protein>
<comment type="caution">
    <text evidence="3">The sequence shown here is derived from an EMBL/GenBank/DDBJ whole genome shotgun (WGS) entry which is preliminary data.</text>
</comment>
<proteinExistence type="predicted"/>
<dbReference type="InterPro" id="IPR055765">
    <property type="entry name" value="DUF7341"/>
</dbReference>
<dbReference type="EMBL" id="LWCS01000094">
    <property type="protein sequence ID" value="OAN26771.1"/>
    <property type="molecule type" value="Genomic_DNA"/>
</dbReference>
<feature type="domain" description="DUF7341" evidence="2">
    <location>
        <begin position="5"/>
        <end position="126"/>
    </location>
</feature>